<dbReference type="RefSeq" id="WP_380763945.1">
    <property type="nucleotide sequence ID" value="NZ_JBHSRF010000166.1"/>
</dbReference>
<dbReference type="Proteomes" id="UP001596137">
    <property type="component" value="Unassembled WGS sequence"/>
</dbReference>
<keyword evidence="1" id="KW-0812">Transmembrane</keyword>
<comment type="caution">
    <text evidence="2">The sequence shown here is derived from an EMBL/GenBank/DDBJ whole genome shotgun (WGS) entry which is preliminary data.</text>
</comment>
<evidence type="ECO:0000313" key="2">
    <source>
        <dbReference type="EMBL" id="MFC6087569.1"/>
    </source>
</evidence>
<reference evidence="3" key="1">
    <citation type="journal article" date="2019" name="Int. J. Syst. Evol. Microbiol.">
        <title>The Global Catalogue of Microorganisms (GCM) 10K type strain sequencing project: providing services to taxonomists for standard genome sequencing and annotation.</title>
        <authorList>
            <consortium name="The Broad Institute Genomics Platform"/>
            <consortium name="The Broad Institute Genome Sequencing Center for Infectious Disease"/>
            <person name="Wu L."/>
            <person name="Ma J."/>
        </authorList>
    </citation>
    <scope>NUCLEOTIDE SEQUENCE [LARGE SCALE GENOMIC DNA]</scope>
    <source>
        <strain evidence="3">JCM 30346</strain>
    </source>
</reference>
<evidence type="ECO:0000313" key="3">
    <source>
        <dbReference type="Proteomes" id="UP001596137"/>
    </source>
</evidence>
<organism evidence="2 3">
    <name type="scientific">Sphaerisporangium aureirubrum</name>
    <dbReference type="NCBI Taxonomy" id="1544736"/>
    <lineage>
        <taxon>Bacteria</taxon>
        <taxon>Bacillati</taxon>
        <taxon>Actinomycetota</taxon>
        <taxon>Actinomycetes</taxon>
        <taxon>Streptosporangiales</taxon>
        <taxon>Streptosporangiaceae</taxon>
        <taxon>Sphaerisporangium</taxon>
    </lineage>
</organism>
<sequence>MSEQVRPDQISVEQRQQILAEEIRRAVAAGYRTESSTTTSVVLVKGKRVNHLLHLVLSVLTAGVWIIVWIIVAVAGGEKRSSLLVDEFGNIQRG</sequence>
<proteinExistence type="predicted"/>
<dbReference type="EMBL" id="JBHSRF010000166">
    <property type="protein sequence ID" value="MFC6087569.1"/>
    <property type="molecule type" value="Genomic_DNA"/>
</dbReference>
<name>A0ABW1NXT8_9ACTN</name>
<accession>A0ABW1NXT8</accession>
<feature type="transmembrane region" description="Helical" evidence="1">
    <location>
        <begin position="52"/>
        <end position="75"/>
    </location>
</feature>
<keyword evidence="1" id="KW-0472">Membrane</keyword>
<evidence type="ECO:0000256" key="1">
    <source>
        <dbReference type="SAM" id="Phobius"/>
    </source>
</evidence>
<keyword evidence="1" id="KW-1133">Transmembrane helix</keyword>
<protein>
    <submittedName>
        <fullName evidence="2">Uncharacterized protein</fullName>
    </submittedName>
</protein>
<gene>
    <name evidence="2" type="ORF">ACFP1K_40860</name>
</gene>
<keyword evidence="3" id="KW-1185">Reference proteome</keyword>